<reference evidence="1 2" key="1">
    <citation type="submission" date="2018-06" db="EMBL/GenBank/DDBJ databases">
        <title>Genomic Encyclopedia of Archaeal and Bacterial Type Strains, Phase II (KMG-II): from individual species to whole genera.</title>
        <authorList>
            <person name="Goeker M."/>
        </authorList>
    </citation>
    <scope>NUCLEOTIDE SEQUENCE [LARGE SCALE GENOMIC DNA]</scope>
    <source>
        <strain evidence="1 2">DSM 23857</strain>
    </source>
</reference>
<name>A0A327QIR6_9BACT</name>
<keyword evidence="2" id="KW-1185">Reference proteome</keyword>
<dbReference type="EMBL" id="QLLL01000005">
    <property type="protein sequence ID" value="RAJ04250.1"/>
    <property type="molecule type" value="Genomic_DNA"/>
</dbReference>
<gene>
    <name evidence="1" type="ORF">LX64_03130</name>
</gene>
<comment type="caution">
    <text evidence="1">The sequence shown here is derived from an EMBL/GenBank/DDBJ whole genome shotgun (WGS) entry which is preliminary data.</text>
</comment>
<accession>A0A327QIR6</accession>
<dbReference type="AlphaFoldDB" id="A0A327QIR6"/>
<protein>
    <submittedName>
        <fullName evidence="1">Uncharacterized protein</fullName>
    </submittedName>
</protein>
<evidence type="ECO:0000313" key="2">
    <source>
        <dbReference type="Proteomes" id="UP000249547"/>
    </source>
</evidence>
<dbReference type="Proteomes" id="UP000249547">
    <property type="component" value="Unassembled WGS sequence"/>
</dbReference>
<proteinExistence type="predicted"/>
<organism evidence="1 2">
    <name type="scientific">Chitinophaga skermanii</name>
    <dbReference type="NCBI Taxonomy" id="331697"/>
    <lineage>
        <taxon>Bacteria</taxon>
        <taxon>Pseudomonadati</taxon>
        <taxon>Bacteroidota</taxon>
        <taxon>Chitinophagia</taxon>
        <taxon>Chitinophagales</taxon>
        <taxon>Chitinophagaceae</taxon>
        <taxon>Chitinophaga</taxon>
    </lineage>
</organism>
<sequence length="65" mass="6996">MAYWKMFLSGDGDSSGNGEYSVAVVGRIAFTVQELEEPIRNKSNTCSNGFKYLLVGILTMGGEVG</sequence>
<evidence type="ECO:0000313" key="1">
    <source>
        <dbReference type="EMBL" id="RAJ04250.1"/>
    </source>
</evidence>